<dbReference type="GO" id="GO:0005929">
    <property type="term" value="C:cilium"/>
    <property type="evidence" value="ECO:0007669"/>
    <property type="project" value="UniProtKB-SubCell"/>
</dbReference>
<evidence type="ECO:0000256" key="3">
    <source>
        <dbReference type="ARBA" id="ARBA00020568"/>
    </source>
</evidence>
<keyword evidence="5" id="KW-0966">Cell projection</keyword>
<dbReference type="AlphaFoldDB" id="A0A6P4Z4J5"/>
<dbReference type="GO" id="GO:0042073">
    <property type="term" value="P:intraciliary transport"/>
    <property type="evidence" value="ECO:0007669"/>
    <property type="project" value="TreeGrafter"/>
</dbReference>
<dbReference type="RefSeq" id="XP_019625992.1">
    <property type="nucleotide sequence ID" value="XM_019770433.1"/>
</dbReference>
<keyword evidence="8" id="KW-1185">Reference proteome</keyword>
<name>A0A6P4Z4J5_BRABE</name>
<dbReference type="GO" id="GO:0005815">
    <property type="term" value="C:microtubule organizing center"/>
    <property type="evidence" value="ECO:0007669"/>
    <property type="project" value="TreeGrafter"/>
</dbReference>
<keyword evidence="4" id="KW-0969">Cilium</keyword>
<dbReference type="Proteomes" id="UP000515135">
    <property type="component" value="Unplaced"/>
</dbReference>
<evidence type="ECO:0000313" key="8">
    <source>
        <dbReference type="Proteomes" id="UP000515135"/>
    </source>
</evidence>
<dbReference type="GO" id="GO:1905515">
    <property type="term" value="P:non-motile cilium assembly"/>
    <property type="evidence" value="ECO:0007669"/>
    <property type="project" value="TreeGrafter"/>
</dbReference>
<evidence type="ECO:0000256" key="5">
    <source>
        <dbReference type="ARBA" id="ARBA00023273"/>
    </source>
</evidence>
<reference evidence="9" key="1">
    <citation type="submission" date="2025-08" db="UniProtKB">
        <authorList>
            <consortium name="RefSeq"/>
        </authorList>
    </citation>
    <scope>IDENTIFICATION</scope>
    <source>
        <tissue evidence="9">Gonad</tissue>
    </source>
</reference>
<dbReference type="PANTHER" id="PTHR16011">
    <property type="entry name" value="IFT57/HIPPI"/>
    <property type="match status" value="1"/>
</dbReference>
<feature type="region of interest" description="Disordered" evidence="7">
    <location>
        <begin position="388"/>
        <end position="410"/>
    </location>
</feature>
<evidence type="ECO:0000256" key="6">
    <source>
        <dbReference type="SAM" id="Coils"/>
    </source>
</evidence>
<dbReference type="GO" id="GO:0005794">
    <property type="term" value="C:Golgi apparatus"/>
    <property type="evidence" value="ECO:0007669"/>
    <property type="project" value="TreeGrafter"/>
</dbReference>
<accession>A0A6P4Z4J5</accession>
<gene>
    <name evidence="9" type="primary">LOC109471159</name>
</gene>
<comment type="similarity">
    <text evidence="2">Belongs to the IFT57 family.</text>
</comment>
<dbReference type="KEGG" id="bbel:109471159"/>
<evidence type="ECO:0000256" key="1">
    <source>
        <dbReference type="ARBA" id="ARBA00004138"/>
    </source>
</evidence>
<comment type="subcellular location">
    <subcellularLocation>
        <location evidence="1">Cell projection</location>
        <location evidence="1">Cilium</location>
    </subcellularLocation>
</comment>
<feature type="compositionally biased region" description="Basic and acidic residues" evidence="7">
    <location>
        <begin position="390"/>
        <end position="410"/>
    </location>
</feature>
<organism evidence="8 9">
    <name type="scientific">Branchiostoma belcheri</name>
    <name type="common">Amphioxus</name>
    <dbReference type="NCBI Taxonomy" id="7741"/>
    <lineage>
        <taxon>Eukaryota</taxon>
        <taxon>Metazoa</taxon>
        <taxon>Chordata</taxon>
        <taxon>Cephalochordata</taxon>
        <taxon>Leptocardii</taxon>
        <taxon>Amphioxiformes</taxon>
        <taxon>Branchiostomatidae</taxon>
        <taxon>Branchiostoma</taxon>
    </lineage>
</organism>
<evidence type="ECO:0000313" key="9">
    <source>
        <dbReference type="RefSeq" id="XP_019625992.1"/>
    </source>
</evidence>
<dbReference type="GO" id="GO:0030992">
    <property type="term" value="C:intraciliary transport particle B"/>
    <property type="evidence" value="ECO:0007669"/>
    <property type="project" value="TreeGrafter"/>
</dbReference>
<dbReference type="InterPro" id="IPR019530">
    <property type="entry name" value="Intra-flagellar_transport_57"/>
</dbReference>
<evidence type="ECO:0000256" key="2">
    <source>
        <dbReference type="ARBA" id="ARBA00009415"/>
    </source>
</evidence>
<dbReference type="GeneID" id="109471159"/>
<dbReference type="OrthoDB" id="423881at2759"/>
<evidence type="ECO:0000256" key="4">
    <source>
        <dbReference type="ARBA" id="ARBA00023069"/>
    </source>
</evidence>
<protein>
    <recommendedName>
        <fullName evidence="3">Intraflagellar transport protein 57 homolog</fullName>
    </recommendedName>
</protein>
<feature type="coiled-coil region" evidence="6">
    <location>
        <begin position="296"/>
        <end position="344"/>
    </location>
</feature>
<evidence type="ECO:0000256" key="7">
    <source>
        <dbReference type="SAM" id="MobiDB-lite"/>
    </source>
</evidence>
<sequence>MSEEGRRGADEGAEKGPGQAYQVFVVMEDLVDKLKLLQYEDGFIKGWGFKPLPRHYFAIPTNPGEQFYAFTSLCAWLITKGGKHFDQPQEYDDPNATISNILDEVRRLGGAVDFPPSKLKQGCGEHAVYVLDKLADEAMTSTGFAWEKPVYPEEEMEEETMVDDDAELTLNKVEDEMMLDDDDEIEEEETFLDLEGLKKQSMKNESEGSKPVEIMESTTDAAEWKLEVERVLPSLKVHIKADNKDWRAHFEQMLQHRDGIEHSLTETRGHLDKLHQEITRTLEKIGSREKYINNQLESFLQEFRAMQDQLAQAKEKYREGSGGVTERTRELALITEELEQVKSEMEERGTSMTDGTPLVKIKQALTRLKTEMTQMDIRMGVVEHTLNQAKLKDKSNMQRDMNKPVSDEQY</sequence>
<dbReference type="PANTHER" id="PTHR16011:SF0">
    <property type="entry name" value="INTRAFLAGELLAR TRANSPORT PROTEIN 57 HOMOLOG"/>
    <property type="match status" value="1"/>
</dbReference>
<proteinExistence type="inferred from homology"/>
<dbReference type="Pfam" id="PF10498">
    <property type="entry name" value="IFT57"/>
    <property type="match status" value="1"/>
</dbReference>
<keyword evidence="6" id="KW-0175">Coiled coil</keyword>